<keyword evidence="6" id="KW-0732">Signal</keyword>
<dbReference type="Pfam" id="PF02932">
    <property type="entry name" value="Neur_chan_memb"/>
    <property type="match status" value="1"/>
</dbReference>
<dbReference type="GeneID" id="100377011"/>
<comment type="caution">
    <text evidence="11">Lacks conserved residue(s) required for the propagation of feature annotation.</text>
</comment>
<evidence type="ECO:0000256" key="6">
    <source>
        <dbReference type="ARBA" id="ARBA00022729"/>
    </source>
</evidence>
<dbReference type="PANTHER" id="PTHR18945">
    <property type="entry name" value="NEUROTRANSMITTER GATED ION CHANNEL"/>
    <property type="match status" value="1"/>
</dbReference>
<dbReference type="SUPFAM" id="SSF90112">
    <property type="entry name" value="Neurotransmitter-gated ion-channel transmembrane pore"/>
    <property type="match status" value="1"/>
</dbReference>
<dbReference type="Gene3D" id="2.70.170.10">
    <property type="entry name" value="Neurotransmitter-gated ion-channel ligand-binding domain"/>
    <property type="match status" value="1"/>
</dbReference>
<organism evidence="14 15">
    <name type="scientific">Saccoglossus kowalevskii</name>
    <name type="common">Acorn worm</name>
    <dbReference type="NCBI Taxonomy" id="10224"/>
    <lineage>
        <taxon>Eukaryota</taxon>
        <taxon>Metazoa</taxon>
        <taxon>Hemichordata</taxon>
        <taxon>Enteropneusta</taxon>
        <taxon>Harrimaniidae</taxon>
        <taxon>Saccoglossus</taxon>
    </lineage>
</organism>
<comment type="subcellular location">
    <subcellularLocation>
        <location evidence="2">Cell membrane</location>
    </subcellularLocation>
    <subcellularLocation>
        <location evidence="1">Membrane</location>
        <topology evidence="1">Multi-pass membrane protein</topology>
    </subcellularLocation>
</comment>
<dbReference type="SUPFAM" id="SSF63712">
    <property type="entry name" value="Nicotinic receptor ligand binding domain-like"/>
    <property type="match status" value="1"/>
</dbReference>
<dbReference type="InterPro" id="IPR006202">
    <property type="entry name" value="Neur_chan_lig-bd"/>
</dbReference>
<evidence type="ECO:0000313" key="15">
    <source>
        <dbReference type="RefSeq" id="XP_006812799.1"/>
    </source>
</evidence>
<evidence type="ECO:0000256" key="2">
    <source>
        <dbReference type="ARBA" id="ARBA00004236"/>
    </source>
</evidence>
<dbReference type="InterPro" id="IPR006028">
    <property type="entry name" value="GABAA/Glycine_rcpt"/>
</dbReference>
<sequence>MCLVSCICHVMCTVEEDDDHRLMSEHDRLMSKVLSKDKISTFRPHLHGDPVVVTVYVSVDSFGSISAMSMEYTMNVDVYLEWEDIRLVHNTTDLVFQTVESIKQFWLPDIYFVNEKNGELHVVLSENIALVLQQSGTITYKTRLTLVLTCYMELHLFPLDIQHCPLLIRSYAYNDKHVTLKWRTYNPVMINPKIQLPQYDLPTGDPETSMNLEELPPLGNFSTLLVEFRLDRSLGFFIVNMFLPSVILVIISWISFWLHVDATPARASLGITSVLTLVTQSGTIRFTVPALSYPTAIDIWFSVCILFVFAALIEFALVNYFYIISVRASKREIVRGIPDDTATETEIDTPTDGKTKFSGEAEESNNTGELRLRMKGSKEYAMSMSTKSLHDKHKIKSRFYLKTAMKIDRYSRLVFPVVFILFTTAFTIYFYALQDRIK</sequence>
<evidence type="ECO:0000256" key="11">
    <source>
        <dbReference type="RuleBase" id="RU000687"/>
    </source>
</evidence>
<dbReference type="CDD" id="cd19049">
    <property type="entry name" value="LGIC_TM_anion"/>
    <property type="match status" value="1"/>
</dbReference>
<keyword evidence="5 11" id="KW-0812">Transmembrane</keyword>
<evidence type="ECO:0000313" key="14">
    <source>
        <dbReference type="Proteomes" id="UP000694865"/>
    </source>
</evidence>
<feature type="domain" description="Neurotransmitter-gated ion-channel ligand-binding" evidence="12">
    <location>
        <begin position="28"/>
        <end position="202"/>
    </location>
</feature>
<feature type="domain" description="Neurotransmitter-gated ion-channel transmembrane" evidence="13">
    <location>
        <begin position="242"/>
        <end position="323"/>
    </location>
</feature>
<accession>A0ABM0LYF8</accession>
<dbReference type="RefSeq" id="XP_006812799.1">
    <property type="nucleotide sequence ID" value="XM_006812736.1"/>
</dbReference>
<keyword evidence="4" id="KW-1003">Cell membrane</keyword>
<evidence type="ECO:0000259" key="12">
    <source>
        <dbReference type="Pfam" id="PF02931"/>
    </source>
</evidence>
<gene>
    <name evidence="15" type="primary">LOC100377011</name>
</gene>
<evidence type="ECO:0000256" key="8">
    <source>
        <dbReference type="ARBA" id="ARBA00023065"/>
    </source>
</evidence>
<dbReference type="PRINTS" id="PR00253">
    <property type="entry name" value="GABAARECEPTR"/>
</dbReference>
<keyword evidence="7 11" id="KW-1133">Transmembrane helix</keyword>
<keyword evidence="3 11" id="KW-0813">Transport</keyword>
<dbReference type="NCBIfam" id="TIGR00860">
    <property type="entry name" value="LIC"/>
    <property type="match status" value="1"/>
</dbReference>
<evidence type="ECO:0000256" key="4">
    <source>
        <dbReference type="ARBA" id="ARBA00022475"/>
    </source>
</evidence>
<dbReference type="InterPro" id="IPR006029">
    <property type="entry name" value="Neurotrans-gated_channel_TM"/>
</dbReference>
<dbReference type="Pfam" id="PF02931">
    <property type="entry name" value="Neur_chan_LBD"/>
    <property type="match status" value="1"/>
</dbReference>
<protein>
    <submittedName>
        <fullName evidence="15">Glycine receptor subunit alpha-4-like</fullName>
    </submittedName>
</protein>
<evidence type="ECO:0000259" key="13">
    <source>
        <dbReference type="Pfam" id="PF02932"/>
    </source>
</evidence>
<evidence type="ECO:0000256" key="10">
    <source>
        <dbReference type="ARBA" id="ARBA00023303"/>
    </source>
</evidence>
<dbReference type="PROSITE" id="PS00236">
    <property type="entry name" value="NEUROTR_ION_CHANNEL"/>
    <property type="match status" value="1"/>
</dbReference>
<evidence type="ECO:0000256" key="1">
    <source>
        <dbReference type="ARBA" id="ARBA00004141"/>
    </source>
</evidence>
<keyword evidence="14" id="KW-1185">Reference proteome</keyword>
<feature type="transmembrane region" description="Helical" evidence="11">
    <location>
        <begin position="234"/>
        <end position="258"/>
    </location>
</feature>
<evidence type="ECO:0000256" key="3">
    <source>
        <dbReference type="ARBA" id="ARBA00022448"/>
    </source>
</evidence>
<name>A0ABM0LYF8_SACKO</name>
<dbReference type="InterPro" id="IPR038050">
    <property type="entry name" value="Neuro_actylchol_rec"/>
</dbReference>
<keyword evidence="9 11" id="KW-0472">Membrane</keyword>
<dbReference type="PRINTS" id="PR00252">
    <property type="entry name" value="NRIONCHANNEL"/>
</dbReference>
<evidence type="ECO:0000256" key="7">
    <source>
        <dbReference type="ARBA" id="ARBA00022989"/>
    </source>
</evidence>
<dbReference type="Proteomes" id="UP000694865">
    <property type="component" value="Unplaced"/>
</dbReference>
<comment type="similarity">
    <text evidence="11">Belongs to the ligand-gated ion channel (TC 1.A.9) family.</text>
</comment>
<feature type="transmembrane region" description="Helical" evidence="11">
    <location>
        <begin position="299"/>
        <end position="322"/>
    </location>
</feature>
<dbReference type="InterPro" id="IPR036719">
    <property type="entry name" value="Neuro-gated_channel_TM_sf"/>
</dbReference>
<dbReference type="InterPro" id="IPR006201">
    <property type="entry name" value="Neur_channel"/>
</dbReference>
<dbReference type="Gene3D" id="1.20.58.390">
    <property type="entry name" value="Neurotransmitter-gated ion-channel transmembrane domain"/>
    <property type="match status" value="1"/>
</dbReference>
<dbReference type="InterPro" id="IPR018000">
    <property type="entry name" value="Neurotransmitter_ion_chnl_CS"/>
</dbReference>
<feature type="transmembrane region" description="Helical" evidence="11">
    <location>
        <begin position="413"/>
        <end position="432"/>
    </location>
</feature>
<evidence type="ECO:0000256" key="9">
    <source>
        <dbReference type="ARBA" id="ARBA00023136"/>
    </source>
</evidence>
<keyword evidence="10 11" id="KW-0407">Ion channel</keyword>
<dbReference type="InterPro" id="IPR036734">
    <property type="entry name" value="Neur_chan_lig-bd_sf"/>
</dbReference>
<evidence type="ECO:0000256" key="5">
    <source>
        <dbReference type="ARBA" id="ARBA00022692"/>
    </source>
</evidence>
<reference evidence="15" key="1">
    <citation type="submission" date="2025-08" db="UniProtKB">
        <authorList>
            <consortium name="RefSeq"/>
        </authorList>
    </citation>
    <scope>IDENTIFICATION</scope>
    <source>
        <tissue evidence="15">Testes</tissue>
    </source>
</reference>
<keyword evidence="8 11" id="KW-0406">Ion transport</keyword>
<proteinExistence type="inferred from homology"/>